<proteinExistence type="predicted"/>
<evidence type="ECO:0000313" key="3">
    <source>
        <dbReference type="Proteomes" id="UP000518752"/>
    </source>
</evidence>
<keyword evidence="3" id="KW-1185">Reference proteome</keyword>
<feature type="region of interest" description="Disordered" evidence="1">
    <location>
        <begin position="295"/>
        <end position="323"/>
    </location>
</feature>
<organism evidence="2 3">
    <name type="scientific">Collybiopsis confluens</name>
    <dbReference type="NCBI Taxonomy" id="2823264"/>
    <lineage>
        <taxon>Eukaryota</taxon>
        <taxon>Fungi</taxon>
        <taxon>Dikarya</taxon>
        <taxon>Basidiomycota</taxon>
        <taxon>Agaricomycotina</taxon>
        <taxon>Agaricomycetes</taxon>
        <taxon>Agaricomycetidae</taxon>
        <taxon>Agaricales</taxon>
        <taxon>Marasmiineae</taxon>
        <taxon>Omphalotaceae</taxon>
        <taxon>Collybiopsis</taxon>
    </lineage>
</organism>
<reference evidence="2 3" key="1">
    <citation type="journal article" date="2020" name="ISME J.">
        <title>Uncovering the hidden diversity of litter-decomposition mechanisms in mushroom-forming fungi.</title>
        <authorList>
            <person name="Floudas D."/>
            <person name="Bentzer J."/>
            <person name="Ahren D."/>
            <person name="Johansson T."/>
            <person name="Persson P."/>
            <person name="Tunlid A."/>
        </authorList>
    </citation>
    <scope>NUCLEOTIDE SEQUENCE [LARGE SCALE GENOMIC DNA]</scope>
    <source>
        <strain evidence="2 3">CBS 406.79</strain>
    </source>
</reference>
<evidence type="ECO:0000313" key="2">
    <source>
        <dbReference type="EMBL" id="KAF5378211.1"/>
    </source>
</evidence>
<dbReference type="AlphaFoldDB" id="A0A8H5H772"/>
<gene>
    <name evidence="2" type="ORF">D9757_009175</name>
</gene>
<feature type="compositionally biased region" description="Pro residues" evidence="1">
    <location>
        <begin position="235"/>
        <end position="249"/>
    </location>
</feature>
<comment type="caution">
    <text evidence="2">The sequence shown here is derived from an EMBL/GenBank/DDBJ whole genome shotgun (WGS) entry which is preliminary data.</text>
</comment>
<protein>
    <submittedName>
        <fullName evidence="2">Uncharacterized protein</fullName>
    </submittedName>
</protein>
<dbReference type="Proteomes" id="UP000518752">
    <property type="component" value="Unassembled WGS sequence"/>
</dbReference>
<name>A0A8H5H772_9AGAR</name>
<feature type="compositionally biased region" description="Low complexity" evidence="1">
    <location>
        <begin position="204"/>
        <end position="213"/>
    </location>
</feature>
<sequence length="521" mass="57768">MSDLRLPQEFQVIIQLFYEPGSPKANALTPKGKTWHTQCKSDLQVLKFPMPPSNSLVCSVPKSMVQMAWSVHADHVIVKNFGRVFSASTPTPPKIQATLTGLDIYEVGMLKKWTTWGAEGESVEGILRSSKATRDYARLPENPRPAPFLNPNQIPLGPPLSIRNAPPSPPYFPPPLPSLLPPRPLISPRGGPPTLTPFPPAIPIAPKSSAPYPFSAPTQPPPLHAAHGYTSSFPLPSPAPTHVPTPAPIPLHMDHLLSPPVPHPGSSLLERLKRPLPTAESPPVLPLAKRIRLQDLSDPSSSSSSSSVHPEVQSRPSEKDKELSAVNAVLKDKLVKERKSRIEAQREMEVERATAGDLRRDIVTLKVQLKEATRLLNLSRQQVKGQVKEAEEMENLRRENLVLKRERELYAVVPKDRDSGIVRPLMESGTKGEEQQQQSLGQLHEIREELARLRSAVDEERSRRVEMEGIVEDIKRECRAPFIVPALVDALAEISRLTTRAKAMVEDEKEVEEVDFHLSNA</sequence>
<evidence type="ECO:0000256" key="1">
    <source>
        <dbReference type="SAM" id="MobiDB-lite"/>
    </source>
</evidence>
<dbReference type="OrthoDB" id="3070390at2759"/>
<feature type="compositionally biased region" description="Pro residues" evidence="1">
    <location>
        <begin position="182"/>
        <end position="203"/>
    </location>
</feature>
<accession>A0A8H5H772</accession>
<dbReference type="EMBL" id="JAACJN010000078">
    <property type="protein sequence ID" value="KAF5378211.1"/>
    <property type="molecule type" value="Genomic_DNA"/>
</dbReference>
<feature type="region of interest" description="Disordered" evidence="1">
    <location>
        <begin position="137"/>
        <end position="168"/>
    </location>
</feature>
<feature type="region of interest" description="Disordered" evidence="1">
    <location>
        <begin position="182"/>
        <end position="269"/>
    </location>
</feature>